<protein>
    <submittedName>
        <fullName evidence="2">Uncharacterized protein</fullName>
    </submittedName>
</protein>
<organism evidence="2 3">
    <name type="scientific">Orbilia brochopaga</name>
    <dbReference type="NCBI Taxonomy" id="3140254"/>
    <lineage>
        <taxon>Eukaryota</taxon>
        <taxon>Fungi</taxon>
        <taxon>Dikarya</taxon>
        <taxon>Ascomycota</taxon>
        <taxon>Pezizomycotina</taxon>
        <taxon>Orbiliomycetes</taxon>
        <taxon>Orbiliales</taxon>
        <taxon>Orbiliaceae</taxon>
        <taxon>Orbilia</taxon>
    </lineage>
</organism>
<proteinExistence type="predicted"/>
<feature type="region of interest" description="Disordered" evidence="1">
    <location>
        <begin position="348"/>
        <end position="380"/>
    </location>
</feature>
<accession>A0AAV9U9P8</accession>
<keyword evidence="3" id="KW-1185">Reference proteome</keyword>
<reference evidence="2 3" key="1">
    <citation type="submission" date="2019-10" db="EMBL/GenBank/DDBJ databases">
        <authorList>
            <person name="Palmer J.M."/>
        </authorList>
    </citation>
    <scope>NUCLEOTIDE SEQUENCE [LARGE SCALE GENOMIC DNA]</scope>
    <source>
        <strain evidence="2 3">TWF696</strain>
    </source>
</reference>
<name>A0AAV9U9P8_9PEZI</name>
<feature type="region of interest" description="Disordered" evidence="1">
    <location>
        <begin position="399"/>
        <end position="436"/>
    </location>
</feature>
<evidence type="ECO:0000313" key="2">
    <source>
        <dbReference type="EMBL" id="KAK6336539.1"/>
    </source>
</evidence>
<feature type="compositionally biased region" description="Basic and acidic residues" evidence="1">
    <location>
        <begin position="399"/>
        <end position="433"/>
    </location>
</feature>
<gene>
    <name evidence="2" type="ORF">TWF696_002088</name>
</gene>
<dbReference type="EMBL" id="JAVHNQ010000011">
    <property type="protein sequence ID" value="KAK6336539.1"/>
    <property type="molecule type" value="Genomic_DNA"/>
</dbReference>
<comment type="caution">
    <text evidence="2">The sequence shown here is derived from an EMBL/GenBank/DDBJ whole genome shotgun (WGS) entry which is preliminary data.</text>
</comment>
<sequence>MSYEVGSSSPFGVSLVGNTVVVDGRLEITFRRTIKVPDNGQTSDLPPDLGRMALTNVNAVAHRLPDAMAAKGGLLIAMHEDEAMWIKFRLQGDTGYLSDRHRNYAVKMFAGGINVVSGEPEHETTASTLRRRNLLAKGESVQDYVVVPGQQWIDGIAVSGGKVLQFVAKELGKGFTVEGQMTGEETIGGLQFEIITTKKKALTSSVPLLEGCIHVHVTGYKGRQSTIHNFNLDLDTPVLGDLIRDADHDVPEYGWAFGFKGGQTISDRRRPTLRDYGVQESDGEIHVEVYKSRDRTLSKSSGSSSHASKLIAAEYAAFQAEQRRAAQELAAMEERYRKEVEERRKALERMEQCKYKSAAEERESERRRQGHRDYARPITEERPGDIYVKLEMESDARIRDRVRERSKPEDPRRERQTEDPRREQRTEEREAQHNPELGIAAGGKIRQTIVADKLSDDDWDKENIVAFNVQILNAKDYVRITGLPAPSMPTSARSYAKSGGNFYKLEEEESSIHGDFEQVKSIAQLTGQFDEVLHINSKLIGQKSKAPSTSHGTFKPEASMMPTHAGLETTENSKYGHAENAGIAPLSVFENAEKLPVIQAEYEAFGVPAPTGTQPGLAGGYTQRGSIARNEGAIICKRTERRPFRTVRDLVSSLTRKRFTNFG</sequence>
<evidence type="ECO:0000313" key="3">
    <source>
        <dbReference type="Proteomes" id="UP001375240"/>
    </source>
</evidence>
<dbReference type="Proteomes" id="UP001375240">
    <property type="component" value="Unassembled WGS sequence"/>
</dbReference>
<evidence type="ECO:0000256" key="1">
    <source>
        <dbReference type="SAM" id="MobiDB-lite"/>
    </source>
</evidence>
<dbReference type="AlphaFoldDB" id="A0AAV9U9P8"/>